<proteinExistence type="predicted"/>
<dbReference type="SUPFAM" id="SSF52172">
    <property type="entry name" value="CheY-like"/>
    <property type="match status" value="1"/>
</dbReference>
<keyword evidence="1" id="KW-0597">Phosphoprotein</keyword>
<dbReference type="PANTHER" id="PTHR44591:SF3">
    <property type="entry name" value="RESPONSE REGULATORY DOMAIN-CONTAINING PROTEIN"/>
    <property type="match status" value="1"/>
</dbReference>
<dbReference type="EMBL" id="BARW01005391">
    <property type="protein sequence ID" value="GAI78784.1"/>
    <property type="molecule type" value="Genomic_DNA"/>
</dbReference>
<evidence type="ECO:0000256" key="1">
    <source>
        <dbReference type="ARBA" id="ARBA00022553"/>
    </source>
</evidence>
<dbReference type="PROSITE" id="PS50110">
    <property type="entry name" value="RESPONSE_REGULATORY"/>
    <property type="match status" value="1"/>
</dbReference>
<dbReference type="Gene3D" id="3.40.50.2300">
    <property type="match status" value="1"/>
</dbReference>
<reference evidence="3" key="1">
    <citation type="journal article" date="2014" name="Front. Microbiol.">
        <title>High frequency of phylogenetically diverse reductive dehalogenase-homologous genes in deep subseafloor sedimentary metagenomes.</title>
        <authorList>
            <person name="Kawai M."/>
            <person name="Futagami T."/>
            <person name="Toyoda A."/>
            <person name="Takaki Y."/>
            <person name="Nishi S."/>
            <person name="Hori S."/>
            <person name="Arai W."/>
            <person name="Tsubouchi T."/>
            <person name="Morono Y."/>
            <person name="Uchiyama I."/>
            <person name="Ito T."/>
            <person name="Fujiyama A."/>
            <person name="Inagaki F."/>
            <person name="Takami H."/>
        </authorList>
    </citation>
    <scope>NUCLEOTIDE SEQUENCE</scope>
    <source>
        <strain evidence="3">Expedition CK06-06</strain>
    </source>
</reference>
<dbReference type="Pfam" id="PF00072">
    <property type="entry name" value="Response_reg"/>
    <property type="match status" value="1"/>
</dbReference>
<dbReference type="InterPro" id="IPR011006">
    <property type="entry name" value="CheY-like_superfamily"/>
</dbReference>
<comment type="caution">
    <text evidence="3">The sequence shown here is derived from an EMBL/GenBank/DDBJ whole genome shotgun (WGS) entry which is preliminary data.</text>
</comment>
<name>X1TFG1_9ZZZZ</name>
<dbReference type="AlphaFoldDB" id="X1TFG1"/>
<sequence>QNLRLLRLNIVEKYYMDKKTLLVVDDDISTRELIVDALSQSEDYIIREAENGIEALQTIQKNHCDLIISDINMPGMDGMELLTRIREINPTIYVIMITGYPTIGLSVSAMKTGAVDFLTKPFDIDDLTYKVGIFLREKTILTKDHLDQRVDSVRLIDRVRELSTRSYIYDSIEQTVECNEHIFQEIADLALKVADGENCSILLYDEENSEFYPKIIRSPALKSYREKIIPSLNTIF</sequence>
<dbReference type="PANTHER" id="PTHR44591">
    <property type="entry name" value="STRESS RESPONSE REGULATOR PROTEIN 1"/>
    <property type="match status" value="1"/>
</dbReference>
<dbReference type="GO" id="GO:0000160">
    <property type="term" value="P:phosphorelay signal transduction system"/>
    <property type="evidence" value="ECO:0007669"/>
    <property type="project" value="InterPro"/>
</dbReference>
<evidence type="ECO:0000313" key="3">
    <source>
        <dbReference type="EMBL" id="GAI78784.1"/>
    </source>
</evidence>
<dbReference type="InterPro" id="IPR050595">
    <property type="entry name" value="Bact_response_regulator"/>
</dbReference>
<evidence type="ECO:0000259" key="2">
    <source>
        <dbReference type="PROSITE" id="PS50110"/>
    </source>
</evidence>
<feature type="non-terminal residue" evidence="3">
    <location>
        <position position="1"/>
    </location>
</feature>
<protein>
    <recommendedName>
        <fullName evidence="2">Response regulatory domain-containing protein</fullName>
    </recommendedName>
</protein>
<dbReference type="InterPro" id="IPR001789">
    <property type="entry name" value="Sig_transdc_resp-reg_receiver"/>
</dbReference>
<gene>
    <name evidence="3" type="ORF">S12H4_11785</name>
</gene>
<feature type="domain" description="Response regulatory" evidence="2">
    <location>
        <begin position="20"/>
        <end position="135"/>
    </location>
</feature>
<feature type="non-terminal residue" evidence="3">
    <location>
        <position position="236"/>
    </location>
</feature>
<dbReference type="SMART" id="SM00448">
    <property type="entry name" value="REC"/>
    <property type="match status" value="1"/>
</dbReference>
<accession>X1TFG1</accession>
<organism evidence="3">
    <name type="scientific">marine sediment metagenome</name>
    <dbReference type="NCBI Taxonomy" id="412755"/>
    <lineage>
        <taxon>unclassified sequences</taxon>
        <taxon>metagenomes</taxon>
        <taxon>ecological metagenomes</taxon>
    </lineage>
</organism>